<protein>
    <submittedName>
        <fullName evidence="8">Cytochrome c</fullName>
    </submittedName>
</protein>
<evidence type="ECO:0000256" key="3">
    <source>
        <dbReference type="ARBA" id="ARBA00022723"/>
    </source>
</evidence>
<evidence type="ECO:0000256" key="5">
    <source>
        <dbReference type="ARBA" id="ARBA00023004"/>
    </source>
</evidence>
<evidence type="ECO:0000313" key="9">
    <source>
        <dbReference type="Proteomes" id="UP000002588"/>
    </source>
</evidence>
<keyword evidence="2 7" id="KW-0349">Heme</keyword>
<keyword evidence="1" id="KW-0813">Transport</keyword>
<accession>A1K2A3</accession>
<dbReference type="InterPro" id="IPR012127">
    <property type="entry name" value="Cyt_c_prime"/>
</dbReference>
<dbReference type="HOGENOM" id="CLU_106713_4_0_4"/>
<feature type="binding site" description="axial binding residue" evidence="6">
    <location>
        <position position="142"/>
    </location>
    <ligand>
        <name>heme c</name>
        <dbReference type="ChEBI" id="CHEBI:61717"/>
    </ligand>
    <ligandPart>
        <name>Fe</name>
        <dbReference type="ChEBI" id="CHEBI:18248"/>
    </ligandPart>
</feature>
<dbReference type="Pfam" id="PF01322">
    <property type="entry name" value="Cytochrom_C_2"/>
    <property type="match status" value="1"/>
</dbReference>
<dbReference type="RefSeq" id="WP_011764076.1">
    <property type="nucleotide sequence ID" value="NC_008702.1"/>
</dbReference>
<dbReference type="GO" id="GO:0005506">
    <property type="term" value="F:iron ion binding"/>
    <property type="evidence" value="ECO:0007669"/>
    <property type="project" value="InterPro"/>
</dbReference>
<evidence type="ECO:0000256" key="7">
    <source>
        <dbReference type="PIRSR" id="PIRSR000027-2"/>
    </source>
</evidence>
<dbReference type="PROSITE" id="PS51009">
    <property type="entry name" value="CYTCII"/>
    <property type="match status" value="1"/>
</dbReference>
<dbReference type="AlphaFoldDB" id="A1K2A3"/>
<comment type="PTM">
    <text evidence="7">Binds 1 heme group per subunit.</text>
</comment>
<reference evidence="8 9" key="1">
    <citation type="journal article" date="2006" name="Nat. Biotechnol.">
        <title>Complete genome of the mutualistic, N2-fixing grass endophyte Azoarcus sp. strain BH72.</title>
        <authorList>
            <person name="Krause A."/>
            <person name="Ramakumar A."/>
            <person name="Bartels D."/>
            <person name="Battistoni F."/>
            <person name="Bekel T."/>
            <person name="Boch J."/>
            <person name="Boehm M."/>
            <person name="Friedrich F."/>
            <person name="Hurek T."/>
            <person name="Krause L."/>
            <person name="Linke B."/>
            <person name="McHardy A.C."/>
            <person name="Sarkar A."/>
            <person name="Schneiker S."/>
            <person name="Syed A.A."/>
            <person name="Thauer R."/>
            <person name="Vorhoelter F.-J."/>
            <person name="Weidner S."/>
            <person name="Puehler A."/>
            <person name="Reinhold-Hurek B."/>
            <person name="Kaiser O."/>
            <person name="Goesmann A."/>
        </authorList>
    </citation>
    <scope>NUCLEOTIDE SEQUENCE [LARGE SCALE GENOMIC DNA]</scope>
    <source>
        <strain evidence="8 9">BH72</strain>
    </source>
</reference>
<dbReference type="Gene3D" id="1.20.120.10">
    <property type="entry name" value="Cytochrome c/b562"/>
    <property type="match status" value="1"/>
</dbReference>
<sequence length="148" mass="16418">MPRPLLPALLILLTLAGCGPVEDTRPGQPVKQRQEAFKSILRSFEPMGVMLRDNKYQADKFASLAGELVAKRDAPWSHFGPDTNYPPTKAKAAVWSDGETFERERLAFVAATDALFAAAQTRDQAQAKAAYEKVYGSCKSCHDRFKEK</sequence>
<evidence type="ECO:0000313" key="8">
    <source>
        <dbReference type="EMBL" id="CAL92958.1"/>
    </source>
</evidence>
<dbReference type="GO" id="GO:0042597">
    <property type="term" value="C:periplasmic space"/>
    <property type="evidence" value="ECO:0007669"/>
    <property type="project" value="InterPro"/>
</dbReference>
<evidence type="ECO:0000256" key="1">
    <source>
        <dbReference type="ARBA" id="ARBA00022448"/>
    </source>
</evidence>
<keyword evidence="3 6" id="KW-0479">Metal-binding</keyword>
<proteinExistence type="predicted"/>
<dbReference type="SUPFAM" id="SSF47175">
    <property type="entry name" value="Cytochromes"/>
    <property type="match status" value="1"/>
</dbReference>
<dbReference type="eggNOG" id="COG3909">
    <property type="taxonomic scope" value="Bacteria"/>
</dbReference>
<evidence type="ECO:0000256" key="4">
    <source>
        <dbReference type="ARBA" id="ARBA00022982"/>
    </source>
</evidence>
<name>A1K2A3_AZOSB</name>
<keyword evidence="9" id="KW-1185">Reference proteome</keyword>
<dbReference type="PIRSF" id="PIRSF000027">
    <property type="entry name" value="Cytc_c_prime"/>
    <property type="match status" value="1"/>
</dbReference>
<dbReference type="Proteomes" id="UP000002588">
    <property type="component" value="Chromosome"/>
</dbReference>
<feature type="binding site" description="covalent" evidence="7">
    <location>
        <position position="138"/>
    </location>
    <ligand>
        <name>heme c</name>
        <dbReference type="ChEBI" id="CHEBI:61717"/>
    </ligand>
</feature>
<organism evidence="8 9">
    <name type="scientific">Azoarcus sp. (strain BH72)</name>
    <dbReference type="NCBI Taxonomy" id="418699"/>
    <lineage>
        <taxon>Bacteria</taxon>
        <taxon>Pseudomonadati</taxon>
        <taxon>Pseudomonadota</taxon>
        <taxon>Betaproteobacteria</taxon>
        <taxon>Rhodocyclales</taxon>
        <taxon>Zoogloeaceae</taxon>
        <taxon>Azoarcus</taxon>
    </lineage>
</organism>
<dbReference type="InterPro" id="IPR010980">
    <property type="entry name" value="Cyt_c/b562"/>
</dbReference>
<keyword evidence="5 6" id="KW-0408">Iron</keyword>
<dbReference type="PROSITE" id="PS51257">
    <property type="entry name" value="PROKAR_LIPOPROTEIN"/>
    <property type="match status" value="1"/>
</dbReference>
<dbReference type="GO" id="GO:0022900">
    <property type="term" value="P:electron transport chain"/>
    <property type="evidence" value="ECO:0007669"/>
    <property type="project" value="InterPro"/>
</dbReference>
<dbReference type="EMBL" id="AM406670">
    <property type="protein sequence ID" value="CAL92958.1"/>
    <property type="molecule type" value="Genomic_DNA"/>
</dbReference>
<dbReference type="KEGG" id="azo:azo0341"/>
<dbReference type="GO" id="GO:0020037">
    <property type="term" value="F:heme binding"/>
    <property type="evidence" value="ECO:0007669"/>
    <property type="project" value="InterPro"/>
</dbReference>
<dbReference type="InterPro" id="IPR002321">
    <property type="entry name" value="Cyt_c_II"/>
</dbReference>
<evidence type="ECO:0000256" key="6">
    <source>
        <dbReference type="PIRSR" id="PIRSR000027-1"/>
    </source>
</evidence>
<dbReference type="STRING" id="62928.azo0341"/>
<evidence type="ECO:0000256" key="2">
    <source>
        <dbReference type="ARBA" id="ARBA00022617"/>
    </source>
</evidence>
<dbReference type="GO" id="GO:0009055">
    <property type="term" value="F:electron transfer activity"/>
    <property type="evidence" value="ECO:0007669"/>
    <property type="project" value="InterPro"/>
</dbReference>
<keyword evidence="4" id="KW-0249">Electron transport</keyword>
<gene>
    <name evidence="8" type="ordered locus">azo0341</name>
</gene>
<feature type="binding site" description="covalent" evidence="7">
    <location>
        <position position="141"/>
    </location>
    <ligand>
        <name>heme c</name>
        <dbReference type="ChEBI" id="CHEBI:61717"/>
    </ligand>
</feature>